<gene>
    <name evidence="3" type="ORF">H9753_01810</name>
</gene>
<keyword evidence="2" id="KW-0812">Transmembrane</keyword>
<feature type="transmembrane region" description="Helical" evidence="2">
    <location>
        <begin position="339"/>
        <end position="363"/>
    </location>
</feature>
<name>A0A9D2PJQ0_9FIRM</name>
<feature type="region of interest" description="Disordered" evidence="1">
    <location>
        <begin position="265"/>
        <end position="338"/>
    </location>
</feature>
<proteinExistence type="predicted"/>
<evidence type="ECO:0000313" key="4">
    <source>
        <dbReference type="Proteomes" id="UP000823886"/>
    </source>
</evidence>
<sequence>MAVSFTPAAVWAQGGYTYSLTLYAGNQGAFTGDLSWVIPYSQGDAQVSLEGDKVVVRGLEAGDVVTFQQEVQNQVALTDGSRYYVQGLRLSGRDNDSASTQAAVTVGGDADYVVAYGIQGEMVAYTVNYLDEEGNTLLPSQTYYGNIGDKPVVAYQYVEGYMPQALSLTKTLSANEAENVFDFTYREVTTEVLPGETIVRTTVVPGTTQVVTTQVPAAAAGVTTAGTTGTAAGTTAGTAAGTTAGTAGAGTGAAGTDAVGTDAAGAGAAGAGTGAADAGDAGAGTDAGAGADAGTVEGPAGTEDTPEEILDEDTPLGQIDLDDGDETEAEPEGPGSSEALPIVAGVGIGAAALAALGAAAVLIRRHLRK</sequence>
<reference evidence="3" key="1">
    <citation type="journal article" date="2021" name="PeerJ">
        <title>Extensive microbial diversity within the chicken gut microbiome revealed by metagenomics and culture.</title>
        <authorList>
            <person name="Gilroy R."/>
            <person name="Ravi A."/>
            <person name="Getino M."/>
            <person name="Pursley I."/>
            <person name="Horton D.L."/>
            <person name="Alikhan N.F."/>
            <person name="Baker D."/>
            <person name="Gharbi K."/>
            <person name="Hall N."/>
            <person name="Watson M."/>
            <person name="Adriaenssens E.M."/>
            <person name="Foster-Nyarko E."/>
            <person name="Jarju S."/>
            <person name="Secka A."/>
            <person name="Antonio M."/>
            <person name="Oren A."/>
            <person name="Chaudhuri R.R."/>
            <person name="La Ragione R."/>
            <person name="Hildebrand F."/>
            <person name="Pallen M.J."/>
        </authorList>
    </citation>
    <scope>NUCLEOTIDE SEQUENCE</scope>
    <source>
        <strain evidence="3">ChiBcec2-3848</strain>
    </source>
</reference>
<evidence type="ECO:0000313" key="3">
    <source>
        <dbReference type="EMBL" id="HJC62343.1"/>
    </source>
</evidence>
<dbReference type="Gene3D" id="3.10.20.320">
    <property type="entry name" value="Putative peptidoglycan bound protein (lpxtg motif)"/>
    <property type="match status" value="1"/>
</dbReference>
<dbReference type="AlphaFoldDB" id="A0A9D2PJQ0"/>
<keyword evidence="2" id="KW-0472">Membrane</keyword>
<dbReference type="Proteomes" id="UP000823886">
    <property type="component" value="Unassembled WGS sequence"/>
</dbReference>
<evidence type="ECO:0008006" key="5">
    <source>
        <dbReference type="Google" id="ProtNLM"/>
    </source>
</evidence>
<feature type="compositionally biased region" description="Acidic residues" evidence="1">
    <location>
        <begin position="304"/>
        <end position="331"/>
    </location>
</feature>
<reference evidence="3" key="2">
    <citation type="submission" date="2021-04" db="EMBL/GenBank/DDBJ databases">
        <authorList>
            <person name="Gilroy R."/>
        </authorList>
    </citation>
    <scope>NUCLEOTIDE SEQUENCE</scope>
    <source>
        <strain evidence="3">ChiBcec2-3848</strain>
    </source>
</reference>
<evidence type="ECO:0000256" key="1">
    <source>
        <dbReference type="SAM" id="MobiDB-lite"/>
    </source>
</evidence>
<comment type="caution">
    <text evidence="3">The sequence shown here is derived from an EMBL/GenBank/DDBJ whole genome shotgun (WGS) entry which is preliminary data.</text>
</comment>
<organism evidence="3 4">
    <name type="scientific">Candidatus Blautia merdavium</name>
    <dbReference type="NCBI Taxonomy" id="2838494"/>
    <lineage>
        <taxon>Bacteria</taxon>
        <taxon>Bacillati</taxon>
        <taxon>Bacillota</taxon>
        <taxon>Clostridia</taxon>
        <taxon>Lachnospirales</taxon>
        <taxon>Lachnospiraceae</taxon>
        <taxon>Blautia</taxon>
    </lineage>
</organism>
<evidence type="ECO:0000256" key="2">
    <source>
        <dbReference type="SAM" id="Phobius"/>
    </source>
</evidence>
<keyword evidence="2" id="KW-1133">Transmembrane helix</keyword>
<protein>
    <recommendedName>
        <fullName evidence="5">MucBP domain-containing protein</fullName>
    </recommendedName>
</protein>
<dbReference type="EMBL" id="DWVZ01000021">
    <property type="protein sequence ID" value="HJC62343.1"/>
    <property type="molecule type" value="Genomic_DNA"/>
</dbReference>
<accession>A0A9D2PJQ0</accession>